<dbReference type="Gene3D" id="3.40.50.2000">
    <property type="entry name" value="Glycogen Phosphorylase B"/>
    <property type="match status" value="1"/>
</dbReference>
<dbReference type="HOGENOM" id="CLU_001721_4_0_4"/>
<keyword evidence="4" id="KW-0328">Glycosyltransferase</keyword>
<keyword evidence="11" id="KW-1185">Reference proteome</keyword>
<dbReference type="PANTHER" id="PTHR44835:SF1">
    <property type="entry name" value="PROTEIN O-GLCNAC TRANSFERASE"/>
    <property type="match status" value="1"/>
</dbReference>
<evidence type="ECO:0000256" key="2">
    <source>
        <dbReference type="ARBA" id="ARBA00005386"/>
    </source>
</evidence>
<dbReference type="AlphaFoldDB" id="A0A0H2WG72"/>
<evidence type="ECO:0000256" key="8">
    <source>
        <dbReference type="PROSITE-ProRule" id="PRU00339"/>
    </source>
</evidence>
<dbReference type="InterPro" id="IPR019734">
    <property type="entry name" value="TPR_rpt"/>
</dbReference>
<proteinExistence type="inferred from homology"/>
<dbReference type="EC" id="2.4.1.255" evidence="3"/>
<reference evidence="10 11" key="1">
    <citation type="journal article" date="2004" name="Proc. Natl. Acad. Sci. U.S.A.">
        <title>Structural flexibility in the Burkholderia mallei genome.</title>
        <authorList>
            <person name="Nierman W.C."/>
            <person name="DeShazer D."/>
            <person name="Kim H.S."/>
            <person name="Tettelin H."/>
            <person name="Nelson K.E."/>
            <person name="Feldblyum T."/>
            <person name="Ulrich R.L."/>
            <person name="Ronning C.M."/>
            <person name="Brinkac L.M."/>
            <person name="Daugherty S.C."/>
            <person name="Davidsen T.D."/>
            <person name="Deboy R.T."/>
            <person name="Dimitrov G."/>
            <person name="Dodson R.J."/>
            <person name="Durkin A.S."/>
            <person name="Gwinn M.L."/>
            <person name="Haft D.H."/>
            <person name="Khouri H."/>
            <person name="Kolonay J.F."/>
            <person name="Madupu R."/>
            <person name="Mohammoud Y."/>
            <person name="Nelson W.C."/>
            <person name="Radune D."/>
            <person name="Romero C.M."/>
            <person name="Sarria S."/>
            <person name="Selengut J."/>
            <person name="Shamblin C."/>
            <person name="Sullivan S.A."/>
            <person name="White O."/>
            <person name="Yu Y."/>
            <person name="Zafar N."/>
            <person name="Zhou L."/>
            <person name="Fraser C.M."/>
        </authorList>
    </citation>
    <scope>NUCLEOTIDE SEQUENCE [LARGE SCALE GENOMIC DNA]</scope>
    <source>
        <strain evidence="10 11">ATCC 23344</strain>
    </source>
</reference>
<dbReference type="Pfam" id="PF13844">
    <property type="entry name" value="Glyco_transf_41"/>
    <property type="match status" value="2"/>
</dbReference>
<dbReference type="SUPFAM" id="SSF48452">
    <property type="entry name" value="TPR-like"/>
    <property type="match status" value="1"/>
</dbReference>
<comment type="similarity">
    <text evidence="2">Belongs to the glycosyltransferase 41 family. O-GlcNAc transferase subfamily.</text>
</comment>
<dbReference type="Gene3D" id="3.40.50.11380">
    <property type="match status" value="1"/>
</dbReference>
<dbReference type="GO" id="GO:0097363">
    <property type="term" value="F:protein O-acetylglucosaminyltransferase activity"/>
    <property type="evidence" value="ECO:0007669"/>
    <property type="project" value="UniProtKB-EC"/>
</dbReference>
<keyword evidence="7 8" id="KW-0802">TPR repeat</keyword>
<dbReference type="InterPro" id="IPR051939">
    <property type="entry name" value="Glycosyltr_41/O-GlcNAc_trsf"/>
</dbReference>
<sequence length="821" mass="90313">MSGRRRRPGADDSPNWRLFPVQFAALARSARPDNFHHCTLRPANPMSESTTSDTLTPEQQFEEDIALVLKNAIELHHQGDFENARALYEAIVDAKPDHADAQYDLGVLKVQIGRAADALPHFEIALGGAPNNGQYWVSYVNALIDAGQIAAAWTALGLCQQRGVRGPAVDGLILRLAHSEEGKPAYIGTAAAAPEAAAPADAAANAAEPVRADARKPSEQDVRRFATLYNKRRMAEAIKFARALAQRYPGSGVAWKSLGFALHRDGQYGPACEALTKGAAMLPDDAECNTLYADTLRVLNRLADAEAQVRRVLDGTPDYAEAHRVLNMTLSARGRYQEAIEAGRRSVELAPNSVNAHGSLAVTLSDYGQTDEAEIHFRRAHELDPKDPMAYSNLLFCQSHKIDVSIRELFDAHRAFGELYEAPLRGATPKHANSRDPERRLRIGFVSGDLFLHAVSSYLLPLVDALAKDPSVSLHFYYTFAREDSVTERIRSYAQGWHMVMPLSDEQFAERVRHDRIDILVDLSGHSGRNRLPMFARKPAPIQVSWIGYPGTTGLEAIDYYLADPYAVPFGPMQAQFTEKIVHLSSGATFSPDGNAPPVNMLPALHNGHVSFGSFNRLNKLRGDVIAVWARIMRAVPGSRIVLGSIPKDGGGAAMIEWFEQEGIARERLSFQPRSVTAVYLQQHHHVDVCLDTFPYTGSTTALNALWMGVPTLTMRGETLPSRAGLTWMSHVGLESFIADDIDDFVAKGIALASDIPALARIRGELRERCMRSPAFQPQRVAQDVSDAFRIMWRRWCDGQPPAPFAVPPRDATTTVAGDRS</sequence>
<comment type="pathway">
    <text evidence="1">Protein modification; protein glycosylation.</text>
</comment>
<keyword evidence="5" id="KW-0808">Transferase</keyword>
<organism evidence="10 11">
    <name type="scientific">Burkholderia mallei (strain ATCC 23344)</name>
    <dbReference type="NCBI Taxonomy" id="243160"/>
    <lineage>
        <taxon>Bacteria</taxon>
        <taxon>Pseudomonadati</taxon>
        <taxon>Pseudomonadota</taxon>
        <taxon>Betaproteobacteria</taxon>
        <taxon>Burkholderiales</taxon>
        <taxon>Burkholderiaceae</taxon>
        <taxon>Burkholderia</taxon>
        <taxon>pseudomallei group</taxon>
    </lineage>
</organism>
<dbReference type="Proteomes" id="UP000006693">
    <property type="component" value="Chromosome 1"/>
</dbReference>
<feature type="domain" description="O-GlcNAc transferase C-terminal" evidence="9">
    <location>
        <begin position="606"/>
        <end position="784"/>
    </location>
</feature>
<feature type="domain" description="O-GlcNAc transferase C-terminal" evidence="9">
    <location>
        <begin position="435"/>
        <end position="585"/>
    </location>
</feature>
<dbReference type="PROSITE" id="PS50005">
    <property type="entry name" value="TPR"/>
    <property type="match status" value="3"/>
</dbReference>
<evidence type="ECO:0000256" key="4">
    <source>
        <dbReference type="ARBA" id="ARBA00022676"/>
    </source>
</evidence>
<evidence type="ECO:0000313" key="11">
    <source>
        <dbReference type="Proteomes" id="UP000006693"/>
    </source>
</evidence>
<evidence type="ECO:0000313" key="10">
    <source>
        <dbReference type="EMBL" id="AAU48361.1"/>
    </source>
</evidence>
<dbReference type="eggNOG" id="COG0457">
    <property type="taxonomic scope" value="Bacteria"/>
</dbReference>
<gene>
    <name evidence="10" type="ordered locus">BMA2876</name>
</gene>
<feature type="repeat" description="TPR" evidence="8">
    <location>
        <begin position="354"/>
        <end position="387"/>
    </location>
</feature>
<dbReference type="PANTHER" id="PTHR44835">
    <property type="entry name" value="UDP-N-ACETYLGLUCOSAMINE--PEPTIDE N-ACETYLGLUCOSAMINYLTRANSFERASE SPINDLY-RELATED"/>
    <property type="match status" value="1"/>
</dbReference>
<evidence type="ECO:0000256" key="6">
    <source>
        <dbReference type="ARBA" id="ARBA00022737"/>
    </source>
</evidence>
<evidence type="ECO:0000256" key="3">
    <source>
        <dbReference type="ARBA" id="ARBA00011970"/>
    </source>
</evidence>
<name>A0A0H2WG72_BURMA</name>
<evidence type="ECO:0000259" key="9">
    <source>
        <dbReference type="Pfam" id="PF13844"/>
    </source>
</evidence>
<dbReference type="SMART" id="SM00028">
    <property type="entry name" value="TPR"/>
    <property type="match status" value="5"/>
</dbReference>
<feature type="repeat" description="TPR" evidence="8">
    <location>
        <begin position="99"/>
        <end position="132"/>
    </location>
</feature>
<evidence type="ECO:0000256" key="7">
    <source>
        <dbReference type="ARBA" id="ARBA00022803"/>
    </source>
</evidence>
<dbReference type="Gene3D" id="1.25.40.10">
    <property type="entry name" value="Tetratricopeptide repeat domain"/>
    <property type="match status" value="3"/>
</dbReference>
<dbReference type="EMBL" id="CP000010">
    <property type="protein sequence ID" value="AAU48361.1"/>
    <property type="molecule type" value="Genomic_DNA"/>
</dbReference>
<protein>
    <recommendedName>
        <fullName evidence="3">protein O-GlcNAc transferase</fullName>
        <ecNumber evidence="3">2.4.1.255</ecNumber>
    </recommendedName>
</protein>
<dbReference type="InterPro" id="IPR029489">
    <property type="entry name" value="OGT/SEC/SPY_C"/>
</dbReference>
<dbReference type="eggNOG" id="COG3914">
    <property type="taxonomic scope" value="Bacteria"/>
</dbReference>
<evidence type="ECO:0000256" key="1">
    <source>
        <dbReference type="ARBA" id="ARBA00004922"/>
    </source>
</evidence>
<evidence type="ECO:0000256" key="5">
    <source>
        <dbReference type="ARBA" id="ARBA00022679"/>
    </source>
</evidence>
<keyword evidence="6" id="KW-0677">Repeat</keyword>
<dbReference type="KEGG" id="bma:BMA2876"/>
<feature type="repeat" description="TPR" evidence="8">
    <location>
        <begin position="320"/>
        <end position="353"/>
    </location>
</feature>
<dbReference type="Pfam" id="PF13432">
    <property type="entry name" value="TPR_16"/>
    <property type="match status" value="2"/>
</dbReference>
<dbReference type="PATRIC" id="fig|243160.12.peg.2946"/>
<accession>A0A0H2WG72</accession>
<dbReference type="InterPro" id="IPR011990">
    <property type="entry name" value="TPR-like_helical_dom_sf"/>
</dbReference>